<dbReference type="Gene3D" id="1.20.90.10">
    <property type="entry name" value="Phospholipase A2 domain"/>
    <property type="match status" value="1"/>
</dbReference>
<accession>A0AAU9FXI5</accession>
<dbReference type="PANTHER" id="PTHR12253">
    <property type="entry name" value="RH14732P"/>
    <property type="match status" value="1"/>
</dbReference>
<dbReference type="EMBL" id="AP029266">
    <property type="protein sequence ID" value="BFG00887.1"/>
    <property type="molecule type" value="Genomic_DNA"/>
</dbReference>
<gene>
    <name evidence="10" type="ORF">DMAD_00785</name>
</gene>
<dbReference type="InterPro" id="IPR033113">
    <property type="entry name" value="PLA2_histidine"/>
</dbReference>
<keyword evidence="6" id="KW-0443">Lipid metabolism</keyword>
<evidence type="ECO:0000256" key="6">
    <source>
        <dbReference type="ARBA" id="ARBA00023098"/>
    </source>
</evidence>
<comment type="subcellular location">
    <subcellularLocation>
        <location evidence="2">Secreted</location>
    </subcellularLocation>
</comment>
<dbReference type="PROSITE" id="PS00118">
    <property type="entry name" value="PA2_HIS"/>
    <property type="match status" value="1"/>
</dbReference>
<keyword evidence="8" id="KW-0472">Membrane</keyword>
<name>A0AAU9FXI5_DROMD</name>
<sequence length="227" mass="25324">MKTDNMSLVIKCRHSHSHNRNHNNIYLLCPIVLMFVAWQLGAGGIGAEAKQLPLAAADAADVDADAEIRHGSYDNGNDDVAALVRKRRHLSDWLIAPNTRWCGRGNLANGTYNDLGGASMADKCCRKHDHCQLWIDGMSTRYDLFNYRPYTLSHCSCDRRFRTCLKMAGDEAANAIGKLFFNVVQTQCFSLRVETVCLERGAGAGSSGQCLREDLRQKAVLRSNKRF</sequence>
<feature type="transmembrane region" description="Helical" evidence="8">
    <location>
        <begin position="25"/>
        <end position="45"/>
    </location>
</feature>
<dbReference type="GO" id="GO:0004623">
    <property type="term" value="F:phospholipase A2 activity"/>
    <property type="evidence" value="ECO:0007669"/>
    <property type="project" value="UniProtKB-EC"/>
</dbReference>
<keyword evidence="8" id="KW-1133">Transmembrane helix</keyword>
<dbReference type="SUPFAM" id="SSF48619">
    <property type="entry name" value="Phospholipase A2, PLA2"/>
    <property type="match status" value="1"/>
</dbReference>
<reference evidence="10 11" key="1">
    <citation type="submission" date="2024-02" db="EMBL/GenBank/DDBJ databases">
        <title>A chromosome-level genome assembly of Drosophila madeirensis, a fruit fly species endemic to Madeira island.</title>
        <authorList>
            <person name="Tomihara K."/>
            <person name="Llopart A."/>
            <person name="Yamamoto D."/>
        </authorList>
    </citation>
    <scope>NUCLEOTIDE SEQUENCE [LARGE SCALE GENOMIC DNA]</scope>
    <source>
        <strain evidence="10 11">RF1</strain>
    </source>
</reference>
<evidence type="ECO:0000313" key="10">
    <source>
        <dbReference type="EMBL" id="BFG00887.1"/>
    </source>
</evidence>
<keyword evidence="4" id="KW-0964">Secreted</keyword>
<dbReference type="EC" id="3.1.1.4" evidence="3"/>
<proteinExistence type="predicted"/>
<dbReference type="Pfam" id="PF05826">
    <property type="entry name" value="Phospholip_A2_2"/>
    <property type="match status" value="1"/>
</dbReference>
<comment type="cofactor">
    <cofactor evidence="1">
        <name>Ca(2+)</name>
        <dbReference type="ChEBI" id="CHEBI:29108"/>
    </cofactor>
</comment>
<evidence type="ECO:0000256" key="5">
    <source>
        <dbReference type="ARBA" id="ARBA00022963"/>
    </source>
</evidence>
<dbReference type="InterPro" id="IPR016090">
    <property type="entry name" value="PLA2-like_dom"/>
</dbReference>
<evidence type="ECO:0000256" key="4">
    <source>
        <dbReference type="ARBA" id="ARBA00022525"/>
    </source>
</evidence>
<evidence type="ECO:0000256" key="2">
    <source>
        <dbReference type="ARBA" id="ARBA00004613"/>
    </source>
</evidence>
<feature type="domain" description="Phospholipase A2-like central" evidence="9">
    <location>
        <begin position="95"/>
        <end position="191"/>
    </location>
</feature>
<evidence type="ECO:0000256" key="1">
    <source>
        <dbReference type="ARBA" id="ARBA00001913"/>
    </source>
</evidence>
<keyword evidence="5" id="KW-0442">Lipid degradation</keyword>
<evidence type="ECO:0000256" key="7">
    <source>
        <dbReference type="ARBA" id="ARBA00029903"/>
    </source>
</evidence>
<organism evidence="10 11">
    <name type="scientific">Drosophila madeirensis</name>
    <name type="common">Fruit fly</name>
    <dbReference type="NCBI Taxonomy" id="30013"/>
    <lineage>
        <taxon>Eukaryota</taxon>
        <taxon>Metazoa</taxon>
        <taxon>Ecdysozoa</taxon>
        <taxon>Arthropoda</taxon>
        <taxon>Hexapoda</taxon>
        <taxon>Insecta</taxon>
        <taxon>Pterygota</taxon>
        <taxon>Neoptera</taxon>
        <taxon>Endopterygota</taxon>
        <taxon>Diptera</taxon>
        <taxon>Brachycera</taxon>
        <taxon>Muscomorpha</taxon>
        <taxon>Ephydroidea</taxon>
        <taxon>Drosophilidae</taxon>
        <taxon>Drosophila</taxon>
        <taxon>Sophophora</taxon>
    </lineage>
</organism>
<dbReference type="CDD" id="cd04704">
    <property type="entry name" value="PLA2_bee_venom_like"/>
    <property type="match status" value="1"/>
</dbReference>
<keyword evidence="8" id="KW-0812">Transmembrane</keyword>
<dbReference type="Proteomes" id="UP001500889">
    <property type="component" value="Chromosome A"/>
</dbReference>
<dbReference type="GO" id="GO:0005576">
    <property type="term" value="C:extracellular region"/>
    <property type="evidence" value="ECO:0007669"/>
    <property type="project" value="UniProtKB-SubCell"/>
</dbReference>
<evidence type="ECO:0000256" key="8">
    <source>
        <dbReference type="SAM" id="Phobius"/>
    </source>
</evidence>
<protein>
    <recommendedName>
        <fullName evidence="3">phospholipase A2</fullName>
        <ecNumber evidence="3">3.1.1.4</ecNumber>
    </recommendedName>
    <alternativeName>
        <fullName evidence="7">Phosphatidylcholine 2-acylhydrolase</fullName>
    </alternativeName>
</protein>
<dbReference type="GO" id="GO:0050482">
    <property type="term" value="P:arachidonate secretion"/>
    <property type="evidence" value="ECO:0007669"/>
    <property type="project" value="InterPro"/>
</dbReference>
<dbReference type="GO" id="GO:0006644">
    <property type="term" value="P:phospholipid metabolic process"/>
    <property type="evidence" value="ECO:0007669"/>
    <property type="project" value="InterPro"/>
</dbReference>
<evidence type="ECO:0000259" key="9">
    <source>
        <dbReference type="Pfam" id="PF05826"/>
    </source>
</evidence>
<keyword evidence="11" id="KW-1185">Reference proteome</keyword>
<dbReference type="GO" id="GO:0016042">
    <property type="term" value="P:lipid catabolic process"/>
    <property type="evidence" value="ECO:0007669"/>
    <property type="project" value="UniProtKB-KW"/>
</dbReference>
<dbReference type="AlphaFoldDB" id="A0AAU9FXI5"/>
<evidence type="ECO:0000313" key="11">
    <source>
        <dbReference type="Proteomes" id="UP001500889"/>
    </source>
</evidence>
<dbReference type="InterPro" id="IPR036444">
    <property type="entry name" value="PLipase_A2_dom_sf"/>
</dbReference>
<evidence type="ECO:0000256" key="3">
    <source>
        <dbReference type="ARBA" id="ARBA00013278"/>
    </source>
</evidence>